<dbReference type="SUPFAM" id="SSF54427">
    <property type="entry name" value="NTF2-like"/>
    <property type="match status" value="1"/>
</dbReference>
<dbReference type="STRING" id="1246995.AFR_03655"/>
<dbReference type="InterPro" id="IPR037401">
    <property type="entry name" value="SnoaL-like"/>
</dbReference>
<dbReference type="Gene3D" id="3.10.450.50">
    <property type="match status" value="1"/>
</dbReference>
<dbReference type="RefSeq" id="WP_023357965.1">
    <property type="nucleotide sequence ID" value="NC_022657.1"/>
</dbReference>
<sequence>MIDETSPALKVALAHHRAWTAKDLDLAMSYLADAFVCDAPAGRLGSRDAYREFLTPFSRMLISSTLIAGFGDQEQALIMYDTTTPLVASGPGAECLTVRDGLITYSRFLFDRLPFEQARQARA</sequence>
<organism evidence="2 3">
    <name type="scientific">Actinoplanes friuliensis DSM 7358</name>
    <dbReference type="NCBI Taxonomy" id="1246995"/>
    <lineage>
        <taxon>Bacteria</taxon>
        <taxon>Bacillati</taxon>
        <taxon>Actinomycetota</taxon>
        <taxon>Actinomycetes</taxon>
        <taxon>Micromonosporales</taxon>
        <taxon>Micromonosporaceae</taxon>
        <taxon>Actinoplanes</taxon>
    </lineage>
</organism>
<name>U5VTF5_9ACTN</name>
<dbReference type="HOGENOM" id="CLU_153137_1_1_11"/>
<gene>
    <name evidence="2" type="ORF">AFR_03655</name>
</gene>
<dbReference type="KEGG" id="afs:AFR_03655"/>
<protein>
    <recommendedName>
        <fullName evidence="1">SnoaL-like domain-containing protein</fullName>
    </recommendedName>
</protein>
<evidence type="ECO:0000313" key="3">
    <source>
        <dbReference type="Proteomes" id="UP000017746"/>
    </source>
</evidence>
<dbReference type="InterPro" id="IPR032710">
    <property type="entry name" value="NTF2-like_dom_sf"/>
</dbReference>
<feature type="domain" description="SnoaL-like" evidence="1">
    <location>
        <begin position="14"/>
        <end position="105"/>
    </location>
</feature>
<dbReference type="AlphaFoldDB" id="U5VTF5"/>
<keyword evidence="3" id="KW-1185">Reference proteome</keyword>
<dbReference type="Proteomes" id="UP000017746">
    <property type="component" value="Chromosome"/>
</dbReference>
<dbReference type="eggNOG" id="COG3631">
    <property type="taxonomic scope" value="Bacteria"/>
</dbReference>
<dbReference type="PATRIC" id="fig|1246995.3.peg.736"/>
<evidence type="ECO:0000313" key="2">
    <source>
        <dbReference type="EMBL" id="AGZ39020.1"/>
    </source>
</evidence>
<dbReference type="EMBL" id="CP006272">
    <property type="protein sequence ID" value="AGZ39020.1"/>
    <property type="molecule type" value="Genomic_DNA"/>
</dbReference>
<accession>U5VTF5</accession>
<reference evidence="2 3" key="1">
    <citation type="journal article" date="2014" name="J. Biotechnol.">
        <title>Complete genome sequence of the actinobacterium Actinoplanes friuliensis HAG 010964, producer of the lipopeptide antibiotic friulimycin.</title>
        <authorList>
            <person name="Ruckert C."/>
            <person name="Szczepanowski R."/>
            <person name="Albersmeier A."/>
            <person name="Goesmann A."/>
            <person name="Fischer N."/>
            <person name="Steinkamper A."/>
            <person name="Puhler A."/>
            <person name="Biener R."/>
            <person name="Schwartz D."/>
            <person name="Kalinowski J."/>
        </authorList>
    </citation>
    <scope>NUCLEOTIDE SEQUENCE [LARGE SCALE GENOMIC DNA]</scope>
    <source>
        <strain evidence="2 3">DSM 7358</strain>
    </source>
</reference>
<dbReference type="OrthoDB" id="3257148at2"/>
<dbReference type="Pfam" id="PF12680">
    <property type="entry name" value="SnoaL_2"/>
    <property type="match status" value="1"/>
</dbReference>
<proteinExistence type="predicted"/>
<evidence type="ECO:0000259" key="1">
    <source>
        <dbReference type="Pfam" id="PF12680"/>
    </source>
</evidence>